<reference evidence="1 2" key="1">
    <citation type="submission" date="2018-12" db="EMBL/GenBank/DDBJ databases">
        <authorList>
            <consortium name="Pathogen Informatics"/>
        </authorList>
    </citation>
    <scope>NUCLEOTIDE SEQUENCE [LARGE SCALE GENOMIC DNA]</scope>
    <source>
        <strain evidence="1 2">NCTC10741</strain>
    </source>
</reference>
<dbReference type="EMBL" id="LR131273">
    <property type="protein sequence ID" value="VDR37012.1"/>
    <property type="molecule type" value="Genomic_DNA"/>
</dbReference>
<sequence>MSEPERMTTAQIEHELTTYAATTVMVTADALGVGRTHMYAAARKACDNAEGRGFLAAGVPVLRIGGRYSVPTAPLRAALGLGVAA</sequence>
<evidence type="ECO:0000313" key="2">
    <source>
        <dbReference type="Proteomes" id="UP000271626"/>
    </source>
</evidence>
<accession>A0A3P8LCE4</accession>
<protein>
    <submittedName>
        <fullName evidence="1">Uncharacterized protein</fullName>
    </submittedName>
</protein>
<organism evidence="1 2">
    <name type="scientific">Tsukamurella paurometabola</name>
    <name type="common">Corynebacterium paurometabolum</name>
    <dbReference type="NCBI Taxonomy" id="2061"/>
    <lineage>
        <taxon>Bacteria</taxon>
        <taxon>Bacillati</taxon>
        <taxon>Actinomycetota</taxon>
        <taxon>Actinomycetes</taxon>
        <taxon>Mycobacteriales</taxon>
        <taxon>Tsukamurellaceae</taxon>
        <taxon>Tsukamurella</taxon>
    </lineage>
</organism>
<proteinExistence type="predicted"/>
<dbReference type="AlphaFoldDB" id="A0A3P8LCE4"/>
<evidence type="ECO:0000313" key="1">
    <source>
        <dbReference type="EMBL" id="VDR37012.1"/>
    </source>
</evidence>
<name>A0A3P8LCE4_TSUPA</name>
<dbReference type="RefSeq" id="WP_227967094.1">
    <property type="nucleotide sequence ID" value="NZ_CP085954.1"/>
</dbReference>
<gene>
    <name evidence="1" type="ORF">NCTC10741_00107</name>
</gene>
<dbReference type="Proteomes" id="UP000271626">
    <property type="component" value="Chromosome"/>
</dbReference>